<reference evidence="1" key="2">
    <citation type="submission" date="2015-06" db="UniProtKB">
        <authorList>
            <consortium name="EnsemblPlants"/>
        </authorList>
    </citation>
    <scope>IDENTIFICATION</scope>
    <source>
        <strain evidence="1">DM1-3 516 R44</strain>
    </source>
</reference>
<proteinExistence type="predicted"/>
<protein>
    <submittedName>
        <fullName evidence="1">ATP binding protein</fullName>
    </submittedName>
</protein>
<dbReference type="Gramene" id="PGSC0003DMT400080666">
    <property type="protein sequence ID" value="PGSC0003DMT400080666"/>
    <property type="gene ID" value="PGSC0003DMG400031414"/>
</dbReference>
<dbReference type="HOGENOM" id="CLU_1542756_0_0_1"/>
<evidence type="ECO:0000313" key="2">
    <source>
        <dbReference type="Proteomes" id="UP000011115"/>
    </source>
</evidence>
<name>M1D3T3_SOLTU</name>
<dbReference type="Proteomes" id="UP000011115">
    <property type="component" value="Unassembled WGS sequence"/>
</dbReference>
<dbReference type="PaxDb" id="4113-PGSC0003DMT400080666"/>
<organism evidence="1 2">
    <name type="scientific">Solanum tuberosum</name>
    <name type="common">Potato</name>
    <dbReference type="NCBI Taxonomy" id="4113"/>
    <lineage>
        <taxon>Eukaryota</taxon>
        <taxon>Viridiplantae</taxon>
        <taxon>Streptophyta</taxon>
        <taxon>Embryophyta</taxon>
        <taxon>Tracheophyta</taxon>
        <taxon>Spermatophyta</taxon>
        <taxon>Magnoliopsida</taxon>
        <taxon>eudicotyledons</taxon>
        <taxon>Gunneridae</taxon>
        <taxon>Pentapetalae</taxon>
        <taxon>asterids</taxon>
        <taxon>lamiids</taxon>
        <taxon>Solanales</taxon>
        <taxon>Solanaceae</taxon>
        <taxon>Solanoideae</taxon>
        <taxon>Solaneae</taxon>
        <taxon>Solanum</taxon>
    </lineage>
</organism>
<dbReference type="InParanoid" id="M1D3T3"/>
<keyword evidence="2" id="KW-1185">Reference proteome</keyword>
<reference evidence="2" key="1">
    <citation type="journal article" date="2011" name="Nature">
        <title>Genome sequence and analysis of the tuber crop potato.</title>
        <authorList>
            <consortium name="The Potato Genome Sequencing Consortium"/>
        </authorList>
    </citation>
    <scope>NUCLEOTIDE SEQUENCE [LARGE SCALE GENOMIC DNA]</scope>
    <source>
        <strain evidence="2">cv. DM1-3 516 R44</strain>
    </source>
</reference>
<dbReference type="EnsemblPlants" id="PGSC0003DMT400080666">
    <property type="protein sequence ID" value="PGSC0003DMT400080666"/>
    <property type="gene ID" value="PGSC0003DMG400031414"/>
</dbReference>
<dbReference type="STRING" id="4113.M1D3T3"/>
<dbReference type="AlphaFoldDB" id="M1D3T3"/>
<accession>M1D3T3</accession>
<dbReference type="eggNOG" id="KOG0239">
    <property type="taxonomic scope" value="Eukaryota"/>
</dbReference>
<evidence type="ECO:0000313" key="1">
    <source>
        <dbReference type="EnsemblPlants" id="PGSC0003DMT400080666"/>
    </source>
</evidence>
<sequence>MVILDILRQQVTGGKLREITEEAKSFAVGNRGLAALFVHTPGGELQRQIRNCLAENFDFLSVTDDTVGGTTGQLELLSTAIMDGWMAGLGSAMPPSSDALGQLLSEYAKRVNNSQLQHLKLPESLSVLALAKTAEGTRARYSRLYGTLAGKVPTLRDLVDELEKGGVLKDVRSL</sequence>